<feature type="compositionally biased region" description="Polar residues" evidence="1">
    <location>
        <begin position="283"/>
        <end position="292"/>
    </location>
</feature>
<gene>
    <name evidence="2" type="ORF">I8608_003796</name>
</gene>
<reference evidence="2" key="1">
    <citation type="journal article" date="2018" name="Genome Biol.">
        <title>SKESA: strategic k-mer extension for scrupulous assemblies.</title>
        <authorList>
            <person name="Souvorov A."/>
            <person name="Agarwala R."/>
            <person name="Lipman D.J."/>
        </authorList>
    </citation>
    <scope>NUCLEOTIDE SEQUENCE</scope>
    <source>
        <strain evidence="2">Morganella morganii ARLG-3209</strain>
    </source>
</reference>
<evidence type="ECO:0000313" key="3">
    <source>
        <dbReference type="Proteomes" id="UP000865968"/>
    </source>
</evidence>
<feature type="region of interest" description="Disordered" evidence="1">
    <location>
        <begin position="62"/>
        <end position="92"/>
    </location>
</feature>
<feature type="compositionally biased region" description="Basic and acidic residues" evidence="1">
    <location>
        <begin position="302"/>
        <end position="320"/>
    </location>
</feature>
<reference evidence="2" key="2">
    <citation type="submission" date="2020-10" db="EMBL/GenBank/DDBJ databases">
        <authorList>
            <consortium name="NCBI Pathogen Detection Project"/>
        </authorList>
    </citation>
    <scope>NUCLEOTIDE SEQUENCE</scope>
    <source>
        <strain evidence="2">Morganella morganii ARLG-3209</strain>
    </source>
</reference>
<accession>A0AAN5MIC2</accession>
<dbReference type="AlphaFoldDB" id="A0AAN5MIC2"/>
<organism evidence="2 3">
    <name type="scientific">Morganella morganii</name>
    <name type="common">Proteus morganii</name>
    <dbReference type="NCBI Taxonomy" id="582"/>
    <lineage>
        <taxon>Bacteria</taxon>
        <taxon>Pseudomonadati</taxon>
        <taxon>Pseudomonadota</taxon>
        <taxon>Gammaproteobacteria</taxon>
        <taxon>Enterobacterales</taxon>
        <taxon>Morganellaceae</taxon>
        <taxon>Morganella</taxon>
    </lineage>
</organism>
<sequence>MGQMQEIQGYQAIQTLNNDIYDSAGSNSSSSYVSSSGIKSVLLNAWNAVKSAVSGMLSSFGVHLSGQQGSDKPERKMSVDISSRPAQPLPGMDAQLENSIYESSGENTYDSVYAHTGYGRPESLYASVDDDAFVREPAAPPVPDSPRPSLTGSLYSETEEPLYAEIGEGEAQTPPPVPDSPRPSLTGSLYSETEEPLYAEIGEGEAQTPPPVPDSPRPSLTGSLYSETEEPLYAEIGEGEAQTPPPVPDSPRPSLTESIYSEIEEPQYKEIGEEQDQTPPPVNLSTHPSLSRLSGPDDDIYAEPHDSLKAGGRAEQEGMEPKYASLHENIYSEPYNSGNTVSTPHNDQQQSLPETQLQQRMMRERLNTL</sequence>
<proteinExistence type="predicted"/>
<dbReference type="Proteomes" id="UP000865968">
    <property type="component" value="Unassembled WGS sequence"/>
</dbReference>
<evidence type="ECO:0000256" key="1">
    <source>
        <dbReference type="SAM" id="MobiDB-lite"/>
    </source>
</evidence>
<feature type="compositionally biased region" description="Polar residues" evidence="1">
    <location>
        <begin position="334"/>
        <end position="347"/>
    </location>
</feature>
<comment type="caution">
    <text evidence="2">The sequence shown here is derived from an EMBL/GenBank/DDBJ whole genome shotgun (WGS) entry which is preliminary data.</text>
</comment>
<evidence type="ECO:0000313" key="2">
    <source>
        <dbReference type="EMBL" id="HAT3810885.1"/>
    </source>
</evidence>
<dbReference type="EMBL" id="DACSWI010000017">
    <property type="protein sequence ID" value="HAT3810885.1"/>
    <property type="molecule type" value="Genomic_DNA"/>
</dbReference>
<protein>
    <submittedName>
        <fullName evidence="2">Uncharacterized protein</fullName>
    </submittedName>
</protein>
<name>A0AAN5MIC2_MORMO</name>
<feature type="region of interest" description="Disordered" evidence="1">
    <location>
        <begin position="129"/>
        <end position="359"/>
    </location>
</feature>
<feature type="compositionally biased region" description="Low complexity" evidence="1">
    <location>
        <begin position="348"/>
        <end position="359"/>
    </location>
</feature>